<comment type="caution">
    <text evidence="3">The sequence shown here is derived from an EMBL/GenBank/DDBJ whole genome shotgun (WGS) entry which is preliminary data.</text>
</comment>
<evidence type="ECO:0000256" key="1">
    <source>
        <dbReference type="SAM" id="MobiDB-lite"/>
    </source>
</evidence>
<reference evidence="4" key="1">
    <citation type="journal article" date="2019" name="Int. J. Syst. Evol. Microbiol.">
        <title>The Global Catalogue of Microorganisms (GCM) 10K type strain sequencing project: providing services to taxonomists for standard genome sequencing and annotation.</title>
        <authorList>
            <consortium name="The Broad Institute Genomics Platform"/>
            <consortium name="The Broad Institute Genome Sequencing Center for Infectious Disease"/>
            <person name="Wu L."/>
            <person name="Ma J."/>
        </authorList>
    </citation>
    <scope>NUCLEOTIDE SEQUENCE [LARGE SCALE GENOMIC DNA]</scope>
    <source>
        <strain evidence="4">JCM 16545</strain>
    </source>
</reference>
<feature type="region of interest" description="Disordered" evidence="1">
    <location>
        <begin position="207"/>
        <end position="226"/>
    </location>
</feature>
<name>A0ABW4X4G3_9BACT</name>
<dbReference type="Proteomes" id="UP001597369">
    <property type="component" value="Unassembled WGS sequence"/>
</dbReference>
<keyword evidence="4" id="KW-1185">Reference proteome</keyword>
<dbReference type="EMBL" id="JBHUHV010000083">
    <property type="protein sequence ID" value="MFD2069551.1"/>
    <property type="molecule type" value="Genomic_DNA"/>
</dbReference>
<dbReference type="Pfam" id="PF19081">
    <property type="entry name" value="Ig_7"/>
    <property type="match status" value="1"/>
</dbReference>
<feature type="region of interest" description="Disordered" evidence="1">
    <location>
        <begin position="15"/>
        <end position="35"/>
    </location>
</feature>
<feature type="compositionally biased region" description="Polar residues" evidence="1">
    <location>
        <begin position="15"/>
        <end position="30"/>
    </location>
</feature>
<feature type="domain" description="Ig-like" evidence="2">
    <location>
        <begin position="105"/>
        <end position="187"/>
    </location>
</feature>
<evidence type="ECO:0000313" key="3">
    <source>
        <dbReference type="EMBL" id="MFD2069551.1"/>
    </source>
</evidence>
<evidence type="ECO:0000259" key="2">
    <source>
        <dbReference type="Pfam" id="PF19081"/>
    </source>
</evidence>
<protein>
    <recommendedName>
        <fullName evidence="2">Ig-like domain-containing protein</fullName>
    </recommendedName>
</protein>
<proteinExistence type="predicted"/>
<accession>A0ABW4X4G3</accession>
<sequence length="728" mass="77200">MDPLGNNTISQAQAICSGSTPSPLTGSQPTGAGGTGDFEDYEYLWEISYDGENFSNAPGVYYQQHYTPKGLFTANTWFRRVVTSWSCQQEKSISNEVLIQVTPLPQAPAIADAQVCYGTSVTLQVQNPDQALTYKWYNQQGSLLATGASFPVAAATSSATYYVEAVTRTATPCPSTARTPVTLTVTPALVGGDLIAAPAATLCQGASPGTLDGEAPTGGNGPGSYSYQWQQKTEAQDAFENITGATAPAYEPGPLLVSTSFRRIVRSGECSLVSNSVLVEVQPPLTNYGIRSSDTSPVCHNTLPGLIEGDAPEGGAGEGSYTYLWEWAKADGPGDFVDAPGVNNQKDYTPTVPLTESYIFRRTVSSGACAAVQSTVRVEVYAPLVNRIANPLTQICQGELPGTFSSAVPVTGGDPEANTIRWERSHNGGPFQAVAATESYQPAEGLAAGTWQYRRIITPGNCQGGSSNTITIEVTPPIEGNEIAPAGPLCAGSATELRARGPLSGGNGVFEDFQWQQRLEGASAFQDIAGATGDTYTATPAASTWYRRIVRSAGCTSTSEPVLLQVEQPIVNQISGEQSLCQGQALEKLASAALSGGNGDYTYQWERSESGLPGSFEEIPGDNARQQDYLPQNVSTSPSWFRRRVTGGACGPVYSNSVRVFYYPPVENQVEGDQQVCLGSLASPIGSPASQGYSYQWQRKTETQTQYQDIQGATTASFHPGLLQQSTS</sequence>
<evidence type="ECO:0000313" key="4">
    <source>
        <dbReference type="Proteomes" id="UP001597369"/>
    </source>
</evidence>
<feature type="non-terminal residue" evidence="3">
    <location>
        <position position="728"/>
    </location>
</feature>
<dbReference type="Gene3D" id="2.60.40.2700">
    <property type="match status" value="2"/>
</dbReference>
<gene>
    <name evidence="3" type="ORF">ACFSKU_21940</name>
</gene>
<organism evidence="3 4">
    <name type="scientific">Pontibacter silvestris</name>
    <dbReference type="NCBI Taxonomy" id="2305183"/>
    <lineage>
        <taxon>Bacteria</taxon>
        <taxon>Pseudomonadati</taxon>
        <taxon>Bacteroidota</taxon>
        <taxon>Cytophagia</taxon>
        <taxon>Cytophagales</taxon>
        <taxon>Hymenobacteraceae</taxon>
        <taxon>Pontibacter</taxon>
    </lineage>
</organism>
<dbReference type="InterPro" id="IPR044023">
    <property type="entry name" value="Ig_7"/>
</dbReference>
<dbReference type="RefSeq" id="WP_377470862.1">
    <property type="nucleotide sequence ID" value="NZ_JBHUHV010000083.1"/>
</dbReference>